<dbReference type="Proteomes" id="UP001645038">
    <property type="component" value="Unassembled WGS sequence"/>
</dbReference>
<reference evidence="2 3" key="1">
    <citation type="submission" date="2020-07" db="EMBL/GenBank/DDBJ databases">
        <title>Halophilic bacteria isolated from french cheeses.</title>
        <authorList>
            <person name="Kothe C.I."/>
            <person name="Farah-Kraiem B."/>
            <person name="Renault P."/>
            <person name="Dridi B."/>
        </authorList>
    </citation>
    <scope>NUCLEOTIDE SEQUENCE [LARGE SCALE GENOMIC DNA]</scope>
    <source>
        <strain evidence="2 3">FME20</strain>
    </source>
</reference>
<gene>
    <name evidence="2" type="ORF">EI547_19265</name>
</gene>
<name>A0ABR9G3U9_9GAMM</name>
<dbReference type="EMBL" id="RRZB01000145">
    <property type="protein sequence ID" value="MBE0465554.1"/>
    <property type="molecule type" value="Genomic_DNA"/>
</dbReference>
<keyword evidence="3" id="KW-1185">Reference proteome</keyword>
<comment type="caution">
    <text evidence="2">The sequence shown here is derived from an EMBL/GenBank/DDBJ whole genome shotgun (WGS) entry which is preliminary data.</text>
</comment>
<dbReference type="InterPro" id="IPR025188">
    <property type="entry name" value="DUF4113"/>
</dbReference>
<protein>
    <submittedName>
        <fullName evidence="2">DUF4113 domain-containing protein</fullName>
    </submittedName>
</protein>
<evidence type="ECO:0000313" key="2">
    <source>
        <dbReference type="EMBL" id="MBE0465554.1"/>
    </source>
</evidence>
<accession>A0ABR9G3U9</accession>
<feature type="domain" description="DUF4113" evidence="1">
    <location>
        <begin position="22"/>
        <end position="70"/>
    </location>
</feature>
<dbReference type="RefSeq" id="WP_192539963.1">
    <property type="nucleotide sequence ID" value="NZ_RRZB01000145.1"/>
</dbReference>
<dbReference type="Pfam" id="PF13438">
    <property type="entry name" value="DUF4113"/>
    <property type="match status" value="1"/>
</dbReference>
<evidence type="ECO:0000259" key="1">
    <source>
        <dbReference type="Pfam" id="PF13438"/>
    </source>
</evidence>
<evidence type="ECO:0000313" key="3">
    <source>
        <dbReference type="Proteomes" id="UP001645038"/>
    </source>
</evidence>
<sequence length="111" mass="12680">MAGIFLVADLLSQTKEERQRSQQLMATMDVLNEKMGKVTVRLGLPEKNAPWHLRCAHRSPRYTTNSDELMWAYTDEGAVKLHKTDATHKYFIRNYTELNCAIVLSILNAIG</sequence>
<organism evidence="2 3">
    <name type="scientific">Halomonas colorata</name>
    <dbReference type="NCBI Taxonomy" id="2742615"/>
    <lineage>
        <taxon>Bacteria</taxon>
        <taxon>Pseudomonadati</taxon>
        <taxon>Pseudomonadota</taxon>
        <taxon>Gammaproteobacteria</taxon>
        <taxon>Oceanospirillales</taxon>
        <taxon>Halomonadaceae</taxon>
        <taxon>Halomonas</taxon>
    </lineage>
</organism>
<proteinExistence type="predicted"/>